<evidence type="ECO:0000256" key="1">
    <source>
        <dbReference type="ARBA" id="ARBA00004167"/>
    </source>
</evidence>
<dbReference type="PRINTS" id="PR00813">
    <property type="entry name" value="BCTERIALGSPG"/>
</dbReference>
<dbReference type="Gene3D" id="3.30.700.10">
    <property type="entry name" value="Glycoprotein, Type 4 Pilin"/>
    <property type="match status" value="1"/>
</dbReference>
<protein>
    <recommendedName>
        <fullName evidence="9">Type II secretion system protein GspG C-terminal domain-containing protein</fullName>
    </recommendedName>
</protein>
<keyword evidence="3 6" id="KW-0812">Transmembrane</keyword>
<dbReference type="GO" id="GO:0015627">
    <property type="term" value="C:type II protein secretion system complex"/>
    <property type="evidence" value="ECO:0007669"/>
    <property type="project" value="InterPro"/>
</dbReference>
<dbReference type="InterPro" id="IPR045584">
    <property type="entry name" value="Pilin-like"/>
</dbReference>
<sequence>MPTLVHSSPFDFAQGRQFIVHGNAATVNREPITVNRRRWRRGFTLIELLVVITIIGILAGIALVSYGSVQERSRDSRRKQDLAAVQKALVLYYQDFGVYPCKSELGGDVNLWVNNLEASEPVNPYCDLAPTYIREIPHDPKAPRNDCDSNSHSDYSYFVTGDGQYYRLYAQLENSNDPQASGPYTILSSCPHNYMIERQ</sequence>
<evidence type="ECO:0000313" key="8">
    <source>
        <dbReference type="Proteomes" id="UP000176751"/>
    </source>
</evidence>
<evidence type="ECO:0000256" key="2">
    <source>
        <dbReference type="ARBA" id="ARBA00022481"/>
    </source>
</evidence>
<gene>
    <name evidence="7" type="ORF">A2196_04090</name>
</gene>
<evidence type="ECO:0000256" key="6">
    <source>
        <dbReference type="SAM" id="Phobius"/>
    </source>
</evidence>
<dbReference type="InterPro" id="IPR000983">
    <property type="entry name" value="Bac_GSPG_pilin"/>
</dbReference>
<dbReference type="AlphaFoldDB" id="A0A1F5HDI7"/>
<proteinExistence type="predicted"/>
<dbReference type="PANTHER" id="PTHR30093">
    <property type="entry name" value="GENERAL SECRETION PATHWAY PROTEIN G"/>
    <property type="match status" value="1"/>
</dbReference>
<dbReference type="STRING" id="1797737.A2196_04090"/>
<dbReference type="SUPFAM" id="SSF54523">
    <property type="entry name" value="Pili subunits"/>
    <property type="match status" value="1"/>
</dbReference>
<accession>A0A1F5HDI7</accession>
<dbReference type="PROSITE" id="PS00409">
    <property type="entry name" value="PROKAR_NTER_METHYL"/>
    <property type="match status" value="1"/>
</dbReference>
<dbReference type="GO" id="GO:0015628">
    <property type="term" value="P:protein secretion by the type II secretion system"/>
    <property type="evidence" value="ECO:0007669"/>
    <property type="project" value="InterPro"/>
</dbReference>
<name>A0A1F5HDI7_9BACT</name>
<comment type="caution">
    <text evidence="7">The sequence shown here is derived from an EMBL/GenBank/DDBJ whole genome shotgun (WGS) entry which is preliminary data.</text>
</comment>
<keyword evidence="2" id="KW-0488">Methylation</keyword>
<organism evidence="7 8">
    <name type="scientific">Candidatus Curtissbacteria bacterium RIFOXYA1_FULL_41_14</name>
    <dbReference type="NCBI Taxonomy" id="1797737"/>
    <lineage>
        <taxon>Bacteria</taxon>
        <taxon>Candidatus Curtissiibacteriota</taxon>
    </lineage>
</organism>
<reference evidence="7 8" key="1">
    <citation type="journal article" date="2016" name="Nat. Commun.">
        <title>Thousands of microbial genomes shed light on interconnected biogeochemical processes in an aquifer system.</title>
        <authorList>
            <person name="Anantharaman K."/>
            <person name="Brown C.T."/>
            <person name="Hug L.A."/>
            <person name="Sharon I."/>
            <person name="Castelle C.J."/>
            <person name="Probst A.J."/>
            <person name="Thomas B.C."/>
            <person name="Singh A."/>
            <person name="Wilkins M.J."/>
            <person name="Karaoz U."/>
            <person name="Brodie E.L."/>
            <person name="Williams K.H."/>
            <person name="Hubbard S.S."/>
            <person name="Banfield J.F."/>
        </authorList>
    </citation>
    <scope>NUCLEOTIDE SEQUENCE [LARGE SCALE GENOMIC DNA]</scope>
</reference>
<comment type="subcellular location">
    <subcellularLocation>
        <location evidence="1">Membrane</location>
        <topology evidence="1">Single-pass membrane protein</topology>
    </subcellularLocation>
</comment>
<keyword evidence="4 6" id="KW-1133">Transmembrane helix</keyword>
<evidence type="ECO:0000256" key="5">
    <source>
        <dbReference type="ARBA" id="ARBA00023136"/>
    </source>
</evidence>
<evidence type="ECO:0000313" key="7">
    <source>
        <dbReference type="EMBL" id="OGE02201.1"/>
    </source>
</evidence>
<feature type="transmembrane region" description="Helical" evidence="6">
    <location>
        <begin position="45"/>
        <end position="69"/>
    </location>
</feature>
<evidence type="ECO:0000256" key="4">
    <source>
        <dbReference type="ARBA" id="ARBA00022989"/>
    </source>
</evidence>
<dbReference type="NCBIfam" id="TIGR02532">
    <property type="entry name" value="IV_pilin_GFxxxE"/>
    <property type="match status" value="1"/>
</dbReference>
<evidence type="ECO:0008006" key="9">
    <source>
        <dbReference type="Google" id="ProtNLM"/>
    </source>
</evidence>
<dbReference type="InterPro" id="IPR012902">
    <property type="entry name" value="N_methyl_site"/>
</dbReference>
<evidence type="ECO:0000256" key="3">
    <source>
        <dbReference type="ARBA" id="ARBA00022692"/>
    </source>
</evidence>
<keyword evidence="5 6" id="KW-0472">Membrane</keyword>
<dbReference type="PANTHER" id="PTHR30093:SF44">
    <property type="entry name" value="TYPE II SECRETION SYSTEM CORE PROTEIN G"/>
    <property type="match status" value="1"/>
</dbReference>
<dbReference type="Pfam" id="PF07963">
    <property type="entry name" value="N_methyl"/>
    <property type="match status" value="1"/>
</dbReference>
<dbReference type="Proteomes" id="UP000176751">
    <property type="component" value="Unassembled WGS sequence"/>
</dbReference>
<dbReference type="GO" id="GO:0016020">
    <property type="term" value="C:membrane"/>
    <property type="evidence" value="ECO:0007669"/>
    <property type="project" value="UniProtKB-SubCell"/>
</dbReference>
<dbReference type="EMBL" id="MFCA01000018">
    <property type="protein sequence ID" value="OGE02201.1"/>
    <property type="molecule type" value="Genomic_DNA"/>
</dbReference>